<name>A0A094KFR1_ANTCR</name>
<dbReference type="InterPro" id="IPR008271">
    <property type="entry name" value="Ser/Thr_kinase_AS"/>
</dbReference>
<dbReference type="AlphaFoldDB" id="A0A094KFR1"/>
<dbReference type="Proteomes" id="UP000053620">
    <property type="component" value="Unassembled WGS sequence"/>
</dbReference>
<keyword evidence="4" id="KW-0547">Nucleotide-binding</keyword>
<keyword evidence="13" id="KW-1185">Reference proteome</keyword>
<feature type="domain" description="Protein kinase" evidence="11">
    <location>
        <begin position="1"/>
        <end position="220"/>
    </location>
</feature>
<feature type="region of interest" description="Disordered" evidence="10">
    <location>
        <begin position="473"/>
        <end position="509"/>
    </location>
</feature>
<evidence type="ECO:0000313" key="13">
    <source>
        <dbReference type="Proteomes" id="UP000053620"/>
    </source>
</evidence>
<dbReference type="GO" id="GO:0033554">
    <property type="term" value="P:cellular response to stress"/>
    <property type="evidence" value="ECO:0007669"/>
    <property type="project" value="TreeGrafter"/>
</dbReference>
<dbReference type="FunFam" id="1.10.510.10:FF:000054">
    <property type="entry name" value="Mitogen-activated protein kinase kinase kinase 5"/>
    <property type="match status" value="1"/>
</dbReference>
<evidence type="ECO:0000313" key="12">
    <source>
        <dbReference type="EMBL" id="KFZ57445.1"/>
    </source>
</evidence>
<dbReference type="InterPro" id="IPR000719">
    <property type="entry name" value="Prot_kinase_dom"/>
</dbReference>
<feature type="compositionally biased region" description="Low complexity" evidence="10">
    <location>
        <begin position="269"/>
        <end position="281"/>
    </location>
</feature>
<comment type="catalytic activity">
    <reaction evidence="8">
        <text>L-seryl-[protein] + ATP = O-phospho-L-seryl-[protein] + ADP + H(+)</text>
        <dbReference type="Rhea" id="RHEA:17989"/>
        <dbReference type="Rhea" id="RHEA-COMP:9863"/>
        <dbReference type="Rhea" id="RHEA-COMP:11604"/>
        <dbReference type="ChEBI" id="CHEBI:15378"/>
        <dbReference type="ChEBI" id="CHEBI:29999"/>
        <dbReference type="ChEBI" id="CHEBI:30616"/>
        <dbReference type="ChEBI" id="CHEBI:83421"/>
        <dbReference type="ChEBI" id="CHEBI:456216"/>
        <dbReference type="EC" id="2.7.11.25"/>
    </reaction>
</comment>
<dbReference type="SUPFAM" id="SSF56112">
    <property type="entry name" value="Protein kinase-like (PK-like)"/>
    <property type="match status" value="1"/>
</dbReference>
<dbReference type="PANTHER" id="PTHR11584">
    <property type="entry name" value="SERINE/THREONINE PROTEIN KINASE"/>
    <property type="match status" value="1"/>
</dbReference>
<dbReference type="Gene3D" id="1.10.510.10">
    <property type="entry name" value="Transferase(Phosphotransferase) domain 1"/>
    <property type="match status" value="1"/>
</dbReference>
<keyword evidence="6" id="KW-0067">ATP-binding</keyword>
<dbReference type="InterPro" id="IPR011009">
    <property type="entry name" value="Kinase-like_dom_sf"/>
</dbReference>
<feature type="non-terminal residue" evidence="12">
    <location>
        <position position="1"/>
    </location>
</feature>
<feature type="coiled-coil region" evidence="9">
    <location>
        <begin position="527"/>
        <end position="558"/>
    </location>
</feature>
<keyword evidence="3" id="KW-0808">Transferase</keyword>
<evidence type="ECO:0000256" key="9">
    <source>
        <dbReference type="SAM" id="Coils"/>
    </source>
</evidence>
<evidence type="ECO:0000256" key="2">
    <source>
        <dbReference type="ARBA" id="ARBA00022527"/>
    </source>
</evidence>
<comment type="catalytic activity">
    <reaction evidence="7">
        <text>L-threonyl-[protein] + ATP = O-phospho-L-threonyl-[protein] + ADP + H(+)</text>
        <dbReference type="Rhea" id="RHEA:46608"/>
        <dbReference type="Rhea" id="RHEA-COMP:11060"/>
        <dbReference type="Rhea" id="RHEA-COMP:11605"/>
        <dbReference type="ChEBI" id="CHEBI:15378"/>
        <dbReference type="ChEBI" id="CHEBI:30013"/>
        <dbReference type="ChEBI" id="CHEBI:30616"/>
        <dbReference type="ChEBI" id="CHEBI:61977"/>
        <dbReference type="ChEBI" id="CHEBI:456216"/>
        <dbReference type="EC" id="2.7.11.25"/>
    </reaction>
</comment>
<evidence type="ECO:0000256" key="4">
    <source>
        <dbReference type="ARBA" id="ARBA00022741"/>
    </source>
</evidence>
<accession>A0A094KFR1</accession>
<keyword evidence="2" id="KW-0723">Serine/threonine-protein kinase</keyword>
<feature type="non-terminal residue" evidence="12">
    <location>
        <position position="657"/>
    </location>
</feature>
<dbReference type="Pfam" id="PF20302">
    <property type="entry name" value="HisK-N-like"/>
    <property type="match status" value="1"/>
</dbReference>
<proteinExistence type="predicted"/>
<evidence type="ECO:0000256" key="6">
    <source>
        <dbReference type="ARBA" id="ARBA00022840"/>
    </source>
</evidence>
<evidence type="ECO:0000256" key="5">
    <source>
        <dbReference type="ARBA" id="ARBA00022777"/>
    </source>
</evidence>
<dbReference type="Pfam" id="PF00069">
    <property type="entry name" value="Pkinase"/>
    <property type="match status" value="1"/>
</dbReference>
<dbReference type="EMBL" id="KL348669">
    <property type="protein sequence ID" value="KFZ57445.1"/>
    <property type="molecule type" value="Genomic_DNA"/>
</dbReference>
<dbReference type="EC" id="2.7.11.25" evidence="1"/>
<evidence type="ECO:0000256" key="8">
    <source>
        <dbReference type="ARBA" id="ARBA00048329"/>
    </source>
</evidence>
<dbReference type="PANTHER" id="PTHR11584:SF363">
    <property type="entry name" value="MITOGEN-ACTIVATED PROTEIN KINASE KINASE KINASE 15"/>
    <property type="match status" value="1"/>
</dbReference>
<evidence type="ECO:0000256" key="3">
    <source>
        <dbReference type="ARBA" id="ARBA00022679"/>
    </source>
</evidence>
<feature type="region of interest" description="Disordered" evidence="10">
    <location>
        <begin position="300"/>
        <end position="328"/>
    </location>
</feature>
<dbReference type="Gene3D" id="3.30.200.20">
    <property type="entry name" value="Phosphorylase Kinase, domain 1"/>
    <property type="match status" value="1"/>
</dbReference>
<dbReference type="SMART" id="SM00220">
    <property type="entry name" value="S_TKc"/>
    <property type="match status" value="1"/>
</dbReference>
<keyword evidence="9" id="KW-0175">Coiled coil</keyword>
<feature type="region of interest" description="Disordered" evidence="10">
    <location>
        <begin position="255"/>
        <end position="283"/>
    </location>
</feature>
<evidence type="ECO:0000256" key="10">
    <source>
        <dbReference type="SAM" id="MobiDB-lite"/>
    </source>
</evidence>
<evidence type="ECO:0000256" key="1">
    <source>
        <dbReference type="ARBA" id="ARBA00012406"/>
    </source>
</evidence>
<dbReference type="GO" id="GO:0004709">
    <property type="term" value="F:MAP kinase kinase kinase activity"/>
    <property type="evidence" value="ECO:0007669"/>
    <property type="project" value="UniProtKB-EC"/>
</dbReference>
<evidence type="ECO:0000256" key="7">
    <source>
        <dbReference type="ARBA" id="ARBA00047559"/>
    </source>
</evidence>
<evidence type="ECO:0000259" key="11">
    <source>
        <dbReference type="PROSITE" id="PS50011"/>
    </source>
</evidence>
<feature type="compositionally biased region" description="Basic and acidic residues" evidence="10">
    <location>
        <begin position="318"/>
        <end position="328"/>
    </location>
</feature>
<dbReference type="GO" id="GO:0005524">
    <property type="term" value="F:ATP binding"/>
    <property type="evidence" value="ECO:0007669"/>
    <property type="project" value="UniProtKB-KW"/>
</dbReference>
<dbReference type="SUPFAM" id="SSF47769">
    <property type="entry name" value="SAM/Pointed domain"/>
    <property type="match status" value="1"/>
</dbReference>
<organism evidence="12 13">
    <name type="scientific">Antrostomus carolinensis</name>
    <name type="common">Chuck-will's-widow</name>
    <name type="synonym">Caprimulgus carolinensis</name>
    <dbReference type="NCBI Taxonomy" id="279965"/>
    <lineage>
        <taxon>Eukaryota</taxon>
        <taxon>Metazoa</taxon>
        <taxon>Chordata</taxon>
        <taxon>Craniata</taxon>
        <taxon>Vertebrata</taxon>
        <taxon>Euteleostomi</taxon>
        <taxon>Archelosauria</taxon>
        <taxon>Archosauria</taxon>
        <taxon>Dinosauria</taxon>
        <taxon>Saurischia</taxon>
        <taxon>Theropoda</taxon>
        <taxon>Coelurosauria</taxon>
        <taxon>Aves</taxon>
        <taxon>Neognathae</taxon>
        <taxon>Neoaves</taxon>
        <taxon>Strisores</taxon>
        <taxon>Caprimulgiformes</taxon>
        <taxon>Caprimulgidae</taxon>
        <taxon>Antrostomus</taxon>
    </lineage>
</organism>
<gene>
    <name evidence="12" type="ORF">N321_01809</name>
</gene>
<sequence>RYSQPLHEEIALHKYLKHRNIVQYLGSVSEDGYIKIFMEQVPGGSLSALLRSKWGPMKEPTIKFYTKQILEGLKYLHENQIVHRDIKGDNVLVNTYSGVVKISDFGTSKRLAGINPCTETFTGTLQYMAPEIIDKGPRGYGAPADIWSLGCTIIEMATGKPPFHELGEPQAAMFKVGMFKIHPEIPESLSAETRAFILLCFEPDPSKRVTASDLLRDSFLKQVNKGKKNRIAFKPSGKELSAKCKSTSSLNYNRNTSLPLPVHGEQAGSSSSEHGSVSPDSDVQHDMFFERPKRSISEIQTKHPLSHLLSVPDEGSASEDRSASPSVEDKDSGLFLLRKDSERRAILYKILKEEQNKVASNLQDCIAQSSEELQLSVAHIKQIIGILRDFIRSPEQRVMASTISKLKMDLDFDSTSINQIHLVLFGFQDAVNKVLRNHLIRPHWMFAMDNIIRRAVQAAVTILIPELRAHFEPASETEGGDKDGEEAEDSYQPTEQNGAEDPAITSGVSTLSSAVSQEPQQQLSLELGRLKQETLRLLEDLVQKEKEYQTLLRQSLEQKTQELRLLRLKLKPEVLRCTNLYFCFLLKTPSDSADPELMNWLKQQGADLDAIKRFAEEDYTLSAVLNDITKDDLRYLRLRGGLLCRIWNAILNHRQTS</sequence>
<dbReference type="InterPro" id="IPR046873">
    <property type="entry name" value="HisK-N-like"/>
</dbReference>
<keyword evidence="5 12" id="KW-0418">Kinase</keyword>
<dbReference type="InterPro" id="IPR013761">
    <property type="entry name" value="SAM/pointed_sf"/>
</dbReference>
<dbReference type="PROSITE" id="PS50011">
    <property type="entry name" value="PROTEIN_KINASE_DOM"/>
    <property type="match status" value="1"/>
</dbReference>
<protein>
    <recommendedName>
        <fullName evidence="1">mitogen-activated protein kinase kinase kinase</fullName>
        <ecNumber evidence="1">2.7.11.25</ecNumber>
    </recommendedName>
</protein>
<reference evidence="12 13" key="1">
    <citation type="submission" date="2014-04" db="EMBL/GenBank/DDBJ databases">
        <title>Genome evolution of avian class.</title>
        <authorList>
            <person name="Zhang G."/>
            <person name="Li C."/>
        </authorList>
    </citation>
    <scope>NUCLEOTIDE SEQUENCE [LARGE SCALE GENOMIC DNA]</scope>
    <source>
        <strain evidence="12">BGI_N321</strain>
    </source>
</reference>
<dbReference type="PROSITE" id="PS00108">
    <property type="entry name" value="PROTEIN_KINASE_ST"/>
    <property type="match status" value="1"/>
</dbReference>